<accession>X1VVP9</accession>
<dbReference type="AlphaFoldDB" id="X1VVP9"/>
<reference evidence="1" key="1">
    <citation type="journal article" date="2014" name="Front. Microbiol.">
        <title>High frequency of phylogenetically diverse reductive dehalogenase-homologous genes in deep subseafloor sedimentary metagenomes.</title>
        <authorList>
            <person name="Kawai M."/>
            <person name="Futagami T."/>
            <person name="Toyoda A."/>
            <person name="Takaki Y."/>
            <person name="Nishi S."/>
            <person name="Hori S."/>
            <person name="Arai W."/>
            <person name="Tsubouchi T."/>
            <person name="Morono Y."/>
            <person name="Uchiyama I."/>
            <person name="Ito T."/>
            <person name="Fujiyama A."/>
            <person name="Inagaki F."/>
            <person name="Takami H."/>
        </authorList>
    </citation>
    <scope>NUCLEOTIDE SEQUENCE</scope>
    <source>
        <strain evidence="1">Expedition CK06-06</strain>
    </source>
</reference>
<name>X1VVP9_9ZZZZ</name>
<dbReference type="EMBL" id="BARW01038355">
    <property type="protein sequence ID" value="GAJ22186.1"/>
    <property type="molecule type" value="Genomic_DNA"/>
</dbReference>
<evidence type="ECO:0000313" key="1">
    <source>
        <dbReference type="EMBL" id="GAJ22186.1"/>
    </source>
</evidence>
<comment type="caution">
    <text evidence="1">The sequence shown here is derived from an EMBL/GenBank/DDBJ whole genome shotgun (WGS) entry which is preliminary data.</text>
</comment>
<sequence>MLPIKRTYFKLVLALYFYHIFDNIHKGYDNLKPGEENHDYSCLPIYLMLFEK</sequence>
<organism evidence="1">
    <name type="scientific">marine sediment metagenome</name>
    <dbReference type="NCBI Taxonomy" id="412755"/>
    <lineage>
        <taxon>unclassified sequences</taxon>
        <taxon>metagenomes</taxon>
        <taxon>ecological metagenomes</taxon>
    </lineage>
</organism>
<proteinExistence type="predicted"/>
<protein>
    <submittedName>
        <fullName evidence="1">Uncharacterized protein</fullName>
    </submittedName>
</protein>
<gene>
    <name evidence="1" type="ORF">S12H4_58896</name>
</gene>